<evidence type="ECO:0000313" key="2">
    <source>
        <dbReference type="EMBL" id="NYD40222.1"/>
    </source>
</evidence>
<dbReference type="RefSeq" id="WP_179662143.1">
    <property type="nucleotide sequence ID" value="NZ_JACCBG010000001.1"/>
</dbReference>
<feature type="region of interest" description="Disordered" evidence="1">
    <location>
        <begin position="27"/>
        <end position="88"/>
    </location>
</feature>
<protein>
    <submittedName>
        <fullName evidence="2">Uncharacterized protein</fullName>
    </submittedName>
</protein>
<comment type="caution">
    <text evidence="2">The sequence shown here is derived from an EMBL/GenBank/DDBJ whole genome shotgun (WGS) entry which is preliminary data.</text>
</comment>
<reference evidence="2 3" key="1">
    <citation type="submission" date="2020-07" db="EMBL/GenBank/DDBJ databases">
        <title>Sequencing the genomes of 1000 actinobacteria strains.</title>
        <authorList>
            <person name="Klenk H.-P."/>
        </authorList>
    </citation>
    <scope>NUCLEOTIDE SEQUENCE [LARGE SCALE GENOMIC DNA]</scope>
    <source>
        <strain evidence="2 3">DSM 21350</strain>
    </source>
</reference>
<name>A0A7Y9J950_9ACTN</name>
<evidence type="ECO:0000256" key="1">
    <source>
        <dbReference type="SAM" id="MobiDB-lite"/>
    </source>
</evidence>
<keyword evidence="3" id="KW-1185">Reference proteome</keyword>
<proteinExistence type="predicted"/>
<gene>
    <name evidence="2" type="ORF">BJZ21_000305</name>
</gene>
<dbReference type="Proteomes" id="UP000535511">
    <property type="component" value="Unassembled WGS sequence"/>
</dbReference>
<accession>A0A7Y9J950</accession>
<dbReference type="EMBL" id="JACCBG010000001">
    <property type="protein sequence ID" value="NYD40222.1"/>
    <property type="molecule type" value="Genomic_DNA"/>
</dbReference>
<dbReference type="AlphaFoldDB" id="A0A7Y9J950"/>
<organism evidence="2 3">
    <name type="scientific">Nocardioides panaciterrulae</name>
    <dbReference type="NCBI Taxonomy" id="661492"/>
    <lineage>
        <taxon>Bacteria</taxon>
        <taxon>Bacillati</taxon>
        <taxon>Actinomycetota</taxon>
        <taxon>Actinomycetes</taxon>
        <taxon>Propionibacteriales</taxon>
        <taxon>Nocardioidaceae</taxon>
        <taxon>Nocardioides</taxon>
    </lineage>
</organism>
<sequence>MTLFSACLPVKDGVAVHAALLREADRLGAAGDPRSRGGPRHTIETTTPTGHRYRSTAPPARSTTPPPRRFLIPLLFGRPQRTHEPDAA</sequence>
<evidence type="ECO:0000313" key="3">
    <source>
        <dbReference type="Proteomes" id="UP000535511"/>
    </source>
</evidence>
<feature type="compositionally biased region" description="Low complexity" evidence="1">
    <location>
        <begin position="55"/>
        <end position="79"/>
    </location>
</feature>